<dbReference type="AlphaFoldDB" id="A0AAP0Q706"/>
<organism evidence="1 2">
    <name type="scientific">Stephania yunnanensis</name>
    <dbReference type="NCBI Taxonomy" id="152371"/>
    <lineage>
        <taxon>Eukaryota</taxon>
        <taxon>Viridiplantae</taxon>
        <taxon>Streptophyta</taxon>
        <taxon>Embryophyta</taxon>
        <taxon>Tracheophyta</taxon>
        <taxon>Spermatophyta</taxon>
        <taxon>Magnoliopsida</taxon>
        <taxon>Ranunculales</taxon>
        <taxon>Menispermaceae</taxon>
        <taxon>Menispermoideae</taxon>
        <taxon>Cissampelideae</taxon>
        <taxon>Stephania</taxon>
    </lineage>
</organism>
<sequence>MLGSFLSRIRESREVGAQLRIYLQPSKGIEVVLMCNNGGKGSRHLPKLEFSHWKPILRRARARARRNWATTSEIVTPARV</sequence>
<evidence type="ECO:0000313" key="2">
    <source>
        <dbReference type="Proteomes" id="UP001420932"/>
    </source>
</evidence>
<name>A0AAP0Q706_9MAGN</name>
<protein>
    <submittedName>
        <fullName evidence="1">Uncharacterized protein</fullName>
    </submittedName>
</protein>
<accession>A0AAP0Q706</accession>
<dbReference type="EMBL" id="JBBNAF010000001">
    <property type="protein sequence ID" value="KAK9168549.1"/>
    <property type="molecule type" value="Genomic_DNA"/>
</dbReference>
<evidence type="ECO:0000313" key="1">
    <source>
        <dbReference type="EMBL" id="KAK9168549.1"/>
    </source>
</evidence>
<keyword evidence="2" id="KW-1185">Reference proteome</keyword>
<comment type="caution">
    <text evidence="1">The sequence shown here is derived from an EMBL/GenBank/DDBJ whole genome shotgun (WGS) entry which is preliminary data.</text>
</comment>
<proteinExistence type="predicted"/>
<reference evidence="1 2" key="1">
    <citation type="submission" date="2024-01" db="EMBL/GenBank/DDBJ databases">
        <title>Genome assemblies of Stephania.</title>
        <authorList>
            <person name="Yang L."/>
        </authorList>
    </citation>
    <scope>NUCLEOTIDE SEQUENCE [LARGE SCALE GENOMIC DNA]</scope>
    <source>
        <strain evidence="1">YNDBR</strain>
        <tissue evidence="1">Leaf</tissue>
    </source>
</reference>
<dbReference type="Proteomes" id="UP001420932">
    <property type="component" value="Unassembled WGS sequence"/>
</dbReference>
<gene>
    <name evidence="1" type="ORF">Syun_000689</name>
</gene>